<keyword evidence="3" id="KW-1185">Reference proteome</keyword>
<proteinExistence type="predicted"/>
<evidence type="ECO:0000313" key="2">
    <source>
        <dbReference type="EMBL" id="KAG0247292.1"/>
    </source>
</evidence>
<accession>A0AAD4GZ19</accession>
<dbReference type="EMBL" id="JAAAIL010004833">
    <property type="protein sequence ID" value="KAG0247292.1"/>
    <property type="molecule type" value="Genomic_DNA"/>
</dbReference>
<gene>
    <name evidence="2" type="ORF">BGZ95_008827</name>
</gene>
<feature type="non-terminal residue" evidence="2">
    <location>
        <position position="118"/>
    </location>
</feature>
<feature type="compositionally biased region" description="Polar residues" evidence="1">
    <location>
        <begin position="80"/>
        <end position="90"/>
    </location>
</feature>
<organism evidence="2 3">
    <name type="scientific">Linnemannia exigua</name>
    <dbReference type="NCBI Taxonomy" id="604196"/>
    <lineage>
        <taxon>Eukaryota</taxon>
        <taxon>Fungi</taxon>
        <taxon>Fungi incertae sedis</taxon>
        <taxon>Mucoromycota</taxon>
        <taxon>Mortierellomycotina</taxon>
        <taxon>Mortierellomycetes</taxon>
        <taxon>Mortierellales</taxon>
        <taxon>Mortierellaceae</taxon>
        <taxon>Linnemannia</taxon>
    </lineage>
</organism>
<reference evidence="2" key="1">
    <citation type="journal article" date="2020" name="Fungal Divers.">
        <title>Resolving the Mortierellaceae phylogeny through synthesis of multi-gene phylogenetics and phylogenomics.</title>
        <authorList>
            <person name="Vandepol N."/>
            <person name="Liber J."/>
            <person name="Desiro A."/>
            <person name="Na H."/>
            <person name="Kennedy M."/>
            <person name="Barry K."/>
            <person name="Grigoriev I.V."/>
            <person name="Miller A.N."/>
            <person name="O'Donnell K."/>
            <person name="Stajich J.E."/>
            <person name="Bonito G."/>
        </authorList>
    </citation>
    <scope>NUCLEOTIDE SEQUENCE</scope>
    <source>
        <strain evidence="2">NRRL 28262</strain>
    </source>
</reference>
<feature type="region of interest" description="Disordered" evidence="1">
    <location>
        <begin position="1"/>
        <end position="33"/>
    </location>
</feature>
<evidence type="ECO:0000313" key="3">
    <source>
        <dbReference type="Proteomes" id="UP001194580"/>
    </source>
</evidence>
<feature type="compositionally biased region" description="Polar residues" evidence="1">
    <location>
        <begin position="1"/>
        <end position="22"/>
    </location>
</feature>
<feature type="region of interest" description="Disordered" evidence="1">
    <location>
        <begin position="67"/>
        <end position="90"/>
    </location>
</feature>
<evidence type="ECO:0000256" key="1">
    <source>
        <dbReference type="SAM" id="MobiDB-lite"/>
    </source>
</evidence>
<comment type="caution">
    <text evidence="2">The sequence shown here is derived from an EMBL/GenBank/DDBJ whole genome shotgun (WGS) entry which is preliminary data.</text>
</comment>
<name>A0AAD4GZ19_9FUNG</name>
<dbReference type="AlphaFoldDB" id="A0AAD4GZ19"/>
<protein>
    <submittedName>
        <fullName evidence="2">Uncharacterized protein</fullName>
    </submittedName>
</protein>
<dbReference type="Proteomes" id="UP001194580">
    <property type="component" value="Unassembled WGS sequence"/>
</dbReference>
<sequence>MSQPGSQGVSIANSISTNTAANGDTGKGRNPVYGLENTAMDNYSHIDNPAFMPAPRVPQLYKDDETITSNDTARDHRPESITQSRAPQKYTGSVIATTPLETYIQTMFDARLGDAASQ</sequence>